<comment type="subcellular location">
    <subcellularLocation>
        <location evidence="1">Nucleus</location>
    </subcellularLocation>
</comment>
<evidence type="ECO:0000256" key="4">
    <source>
        <dbReference type="ARBA" id="ARBA00023170"/>
    </source>
</evidence>
<dbReference type="GO" id="GO:0010468">
    <property type="term" value="P:regulation of gene expression"/>
    <property type="evidence" value="ECO:0007669"/>
    <property type="project" value="UniProtKB-ARBA"/>
</dbReference>
<dbReference type="EMBL" id="CAKXAJ010023382">
    <property type="protein sequence ID" value="CAH2227662.1"/>
    <property type="molecule type" value="Genomic_DNA"/>
</dbReference>
<dbReference type="SUPFAM" id="SSF48508">
    <property type="entry name" value="Nuclear receptor ligand-binding domain"/>
    <property type="match status" value="1"/>
</dbReference>
<sequence>MTPGVQQVVEFTKRIPGFTLLPQDDQLILIKLGFFEVWASRASSFFTPDDVVFDDGTSFNQTHLETMYDTDFSHFLLRYAQRVAKLRLSEPEMALYTAWLMLCPVRAGLTDREGIAALHKSVEDALQVMCQVHMTRLETNTRLDALNAVAVDAYKLGARHDELLGWCRINWQRLLLPALFAEIFDIPKAEEEENAVALAPAMQVQV</sequence>
<dbReference type="Gene3D" id="1.10.565.10">
    <property type="entry name" value="Retinoid X Receptor"/>
    <property type="match status" value="1"/>
</dbReference>
<reference evidence="6" key="1">
    <citation type="submission" date="2022-03" db="EMBL/GenBank/DDBJ databases">
        <authorList>
            <person name="Lindestad O."/>
        </authorList>
    </citation>
    <scope>NUCLEOTIDE SEQUENCE</scope>
</reference>
<evidence type="ECO:0000259" key="5">
    <source>
        <dbReference type="PROSITE" id="PS51843"/>
    </source>
</evidence>
<accession>A0A8S4QZL6</accession>
<keyword evidence="7" id="KW-1185">Reference proteome</keyword>
<evidence type="ECO:0000256" key="3">
    <source>
        <dbReference type="ARBA" id="ARBA00023163"/>
    </source>
</evidence>
<dbReference type="GO" id="GO:0005634">
    <property type="term" value="C:nucleus"/>
    <property type="evidence" value="ECO:0007669"/>
    <property type="project" value="UniProtKB-SubCell"/>
</dbReference>
<proteinExistence type="predicted"/>
<protein>
    <submittedName>
        <fullName evidence="6">Jg19050 protein</fullName>
    </submittedName>
</protein>
<evidence type="ECO:0000313" key="6">
    <source>
        <dbReference type="EMBL" id="CAH2227662.1"/>
    </source>
</evidence>
<dbReference type="SMART" id="SM00430">
    <property type="entry name" value="HOLI"/>
    <property type="match status" value="1"/>
</dbReference>
<keyword evidence="2" id="KW-0805">Transcription regulation</keyword>
<dbReference type="PROSITE" id="PS51843">
    <property type="entry name" value="NR_LBD"/>
    <property type="match status" value="1"/>
</dbReference>
<name>A0A8S4QZL6_9NEOP</name>
<comment type="caution">
    <text evidence="6">The sequence shown here is derived from an EMBL/GenBank/DDBJ whole genome shotgun (WGS) entry which is preliminary data.</text>
</comment>
<dbReference type="InterPro" id="IPR000536">
    <property type="entry name" value="Nucl_hrmn_rcpt_lig-bd"/>
</dbReference>
<organism evidence="6 7">
    <name type="scientific">Pararge aegeria aegeria</name>
    <dbReference type="NCBI Taxonomy" id="348720"/>
    <lineage>
        <taxon>Eukaryota</taxon>
        <taxon>Metazoa</taxon>
        <taxon>Ecdysozoa</taxon>
        <taxon>Arthropoda</taxon>
        <taxon>Hexapoda</taxon>
        <taxon>Insecta</taxon>
        <taxon>Pterygota</taxon>
        <taxon>Neoptera</taxon>
        <taxon>Endopterygota</taxon>
        <taxon>Lepidoptera</taxon>
        <taxon>Glossata</taxon>
        <taxon>Ditrysia</taxon>
        <taxon>Papilionoidea</taxon>
        <taxon>Nymphalidae</taxon>
        <taxon>Satyrinae</taxon>
        <taxon>Satyrini</taxon>
        <taxon>Parargina</taxon>
        <taxon>Pararge</taxon>
    </lineage>
</organism>
<dbReference type="AlphaFoldDB" id="A0A8S4QZL6"/>
<keyword evidence="3" id="KW-0804">Transcription</keyword>
<feature type="domain" description="NR LBD" evidence="5">
    <location>
        <begin position="1"/>
        <end position="186"/>
    </location>
</feature>
<dbReference type="InterPro" id="IPR035500">
    <property type="entry name" value="NHR-like_dom_sf"/>
</dbReference>
<keyword evidence="4" id="KW-0675">Receptor</keyword>
<evidence type="ECO:0000256" key="1">
    <source>
        <dbReference type="ARBA" id="ARBA00004123"/>
    </source>
</evidence>
<dbReference type="PANTHER" id="PTHR45805">
    <property type="entry name" value="NUCLEAR HORMONE RECEPTOR HR3-RELATED"/>
    <property type="match status" value="1"/>
</dbReference>
<gene>
    <name evidence="6" type="primary">jg19050</name>
    <name evidence="6" type="ORF">PAEG_LOCUS8038</name>
</gene>
<evidence type="ECO:0000256" key="2">
    <source>
        <dbReference type="ARBA" id="ARBA00023015"/>
    </source>
</evidence>
<evidence type="ECO:0000313" key="7">
    <source>
        <dbReference type="Proteomes" id="UP000838756"/>
    </source>
</evidence>
<dbReference type="Pfam" id="PF00104">
    <property type="entry name" value="Hormone_recep"/>
    <property type="match status" value="1"/>
</dbReference>
<dbReference type="Proteomes" id="UP000838756">
    <property type="component" value="Unassembled WGS sequence"/>
</dbReference>
<dbReference type="OrthoDB" id="5771769at2759"/>
<dbReference type="PANTHER" id="PTHR45805:SF10">
    <property type="entry name" value="ECDYSONE-INDUCED PROTEIN 78C"/>
    <property type="match status" value="1"/>
</dbReference>